<feature type="region of interest" description="Disordered" evidence="1">
    <location>
        <begin position="313"/>
        <end position="346"/>
    </location>
</feature>
<feature type="compositionally biased region" description="Polar residues" evidence="1">
    <location>
        <begin position="283"/>
        <end position="295"/>
    </location>
</feature>
<accession>A0ABN9VS91</accession>
<dbReference type="Proteomes" id="UP001189429">
    <property type="component" value="Unassembled WGS sequence"/>
</dbReference>
<keyword evidence="3" id="KW-1185">Reference proteome</keyword>
<name>A0ABN9VS91_9DINO</name>
<gene>
    <name evidence="2" type="ORF">PCOR1329_LOCUS60720</name>
</gene>
<feature type="compositionally biased region" description="Gly residues" evidence="1">
    <location>
        <begin position="1"/>
        <end position="14"/>
    </location>
</feature>
<sequence length="1054" mass="115324">MSTRGGKGLGGGGGGKKREAAKPSRGALTIANVKKLRAGGEFCCGFCGCCDSGEAVADCQVEVCQKCWKRYLAAFTTYGDISFVMEGVQDEGSTIHAEWQESGQTEDGVMRAFFSSDVSDSKSFEVKVTKPMIGLTRQQVIAALGGHEPDKVGLRLGDLVDAEGNAFKGVLVPNPSRPYLEVDVSTTMSITRDTTKLKGDAQLFADQGKKVFEYECNDAKTKNSIWKHVLTKAKTEVHTLETLKAKGENYQRLLDSQKAKGSAACDDGASSTGDASTRPPDTPTSALSPGPSTMSAPVLNPAALRDSVTHYSGEYSENKRQKATSGKAARKSPATAGATPDKSESYDLVQRRKGALNLERCWNGGAMGREIRWARDAVAAILDKAIPGEAELADELDGHRKLAEAICGLMEKPIKNINQDKLDSYLVVIEGMNEDVRSAVKVELLKTRFSNMIFAGSCTASDFFRVAAPWNTLTDTDDAMFKPRDPRVYTIDGSKQDKISMTDSLMIDVYNGHITNGKAGKSSLKRLCVDWLDWVDDNVVDDEDYDLLITSLITSWKALLSFIDPKVTQYDDAVTALSNCAESKPGQASLRHLALLIRRSADYTEMKDEYHKFYKRTKELLPTVAVHEKNMKEMTVAAFVDGGHMLAALQTVAKLQLECRPGSWEGFEIELTAKLEEYVRGITVDKNYAKMDNTTQTQKLSEAKVLLQEAKKNLTSKSSAWQIALNEVGGAEALTADSLKDPAKRQSVIPVIDSVLAAGGRSSEAHAESAKAIQASVTACIGNHCESPESTEPYVCILKKILEAKWLTDNGNKELTSFVNLLECWSPIVEHKKQWETLGEDDGKRLEEASAKNIMVSLLSSLERVKEFMHDPTQVPSLTIDYDQARNMQKSASLVSAENNSRALMQLCDQAEPKSTGGTSKDQPWHSTLDADASTKDVIELGKTTLLKINASEFKSMTDRLIHAMDTYNVWSTVINYTTDAALVDRAREVKADCLATMFSAKLIHDQIEHADAPTKLRRAANKIKQSVNSAGVLDRMPQQLRDMMKSMCSLKAA</sequence>
<evidence type="ECO:0000256" key="1">
    <source>
        <dbReference type="SAM" id="MobiDB-lite"/>
    </source>
</evidence>
<feature type="region of interest" description="Disordered" evidence="1">
    <location>
        <begin position="1"/>
        <end position="23"/>
    </location>
</feature>
<reference evidence="2" key="1">
    <citation type="submission" date="2023-10" db="EMBL/GenBank/DDBJ databases">
        <authorList>
            <person name="Chen Y."/>
            <person name="Shah S."/>
            <person name="Dougan E. K."/>
            <person name="Thang M."/>
            <person name="Chan C."/>
        </authorList>
    </citation>
    <scope>NUCLEOTIDE SEQUENCE [LARGE SCALE GENOMIC DNA]</scope>
</reference>
<comment type="caution">
    <text evidence="2">The sequence shown here is derived from an EMBL/GenBank/DDBJ whole genome shotgun (WGS) entry which is preliminary data.</text>
</comment>
<evidence type="ECO:0000313" key="2">
    <source>
        <dbReference type="EMBL" id="CAK0876292.1"/>
    </source>
</evidence>
<organism evidence="2 3">
    <name type="scientific">Prorocentrum cordatum</name>
    <dbReference type="NCBI Taxonomy" id="2364126"/>
    <lineage>
        <taxon>Eukaryota</taxon>
        <taxon>Sar</taxon>
        <taxon>Alveolata</taxon>
        <taxon>Dinophyceae</taxon>
        <taxon>Prorocentrales</taxon>
        <taxon>Prorocentraceae</taxon>
        <taxon>Prorocentrum</taxon>
    </lineage>
</organism>
<proteinExistence type="predicted"/>
<dbReference type="EMBL" id="CAUYUJ010017615">
    <property type="protein sequence ID" value="CAK0876292.1"/>
    <property type="molecule type" value="Genomic_DNA"/>
</dbReference>
<evidence type="ECO:0000313" key="3">
    <source>
        <dbReference type="Proteomes" id="UP001189429"/>
    </source>
</evidence>
<feature type="region of interest" description="Disordered" evidence="1">
    <location>
        <begin position="261"/>
        <end position="298"/>
    </location>
</feature>
<protein>
    <submittedName>
        <fullName evidence="2">Uncharacterized protein</fullName>
    </submittedName>
</protein>